<dbReference type="Pfam" id="PF13460">
    <property type="entry name" value="NAD_binding_10"/>
    <property type="match status" value="1"/>
</dbReference>
<name>E3J3Z4_PSEI1</name>
<dbReference type="KEGG" id="fri:FraEuI1c_2594"/>
<dbReference type="AlphaFoldDB" id="E3J3Z4"/>
<dbReference type="Gene3D" id="3.90.25.10">
    <property type="entry name" value="UDP-galactose 4-epimerase, domain 1"/>
    <property type="match status" value="1"/>
</dbReference>
<proteinExistence type="predicted"/>
<evidence type="ECO:0000313" key="2">
    <source>
        <dbReference type="EMBL" id="ADP80627.1"/>
    </source>
</evidence>
<dbReference type="OrthoDB" id="3243290at2"/>
<accession>E3J3Z4</accession>
<dbReference type="SUPFAM" id="SSF51735">
    <property type="entry name" value="NAD(P)-binding Rossmann-fold domains"/>
    <property type="match status" value="1"/>
</dbReference>
<dbReference type="eggNOG" id="COG0702">
    <property type="taxonomic scope" value="Bacteria"/>
</dbReference>
<evidence type="ECO:0000313" key="3">
    <source>
        <dbReference type="Proteomes" id="UP000002484"/>
    </source>
</evidence>
<dbReference type="PANTHER" id="PTHR43162">
    <property type="match status" value="1"/>
</dbReference>
<dbReference type="InterPro" id="IPR016040">
    <property type="entry name" value="NAD(P)-bd_dom"/>
</dbReference>
<dbReference type="STRING" id="298654.FraEuI1c_2594"/>
<dbReference type="RefSeq" id="WP_013423745.1">
    <property type="nucleotide sequence ID" value="NC_014666.1"/>
</dbReference>
<dbReference type="Proteomes" id="UP000002484">
    <property type="component" value="Chromosome"/>
</dbReference>
<dbReference type="InParanoid" id="E3J3Z4"/>
<dbReference type="HOGENOM" id="CLU_007383_10_6_11"/>
<evidence type="ECO:0000259" key="1">
    <source>
        <dbReference type="Pfam" id="PF13460"/>
    </source>
</evidence>
<organism evidence="2 3">
    <name type="scientific">Pseudofrankia inefficax (strain DSM 45817 / CECT 9037 / DDB 130130 / EuI1c)</name>
    <name type="common">Frankia inefficax</name>
    <dbReference type="NCBI Taxonomy" id="298654"/>
    <lineage>
        <taxon>Bacteria</taxon>
        <taxon>Bacillati</taxon>
        <taxon>Actinomycetota</taxon>
        <taxon>Actinomycetes</taxon>
        <taxon>Frankiales</taxon>
        <taxon>Frankiaceae</taxon>
        <taxon>Pseudofrankia</taxon>
    </lineage>
</organism>
<dbReference type="InterPro" id="IPR036291">
    <property type="entry name" value="NAD(P)-bd_dom_sf"/>
</dbReference>
<dbReference type="PANTHER" id="PTHR43162:SF1">
    <property type="entry name" value="PRESTALK A DIFFERENTIATION PROTEIN A"/>
    <property type="match status" value="1"/>
</dbReference>
<sequence length="310" mass="33346">MTGPDPILVTGAAGGLGGVGRTVVELLLGRASTVRAMTHREDERAQALRDLGAEVVVGDLTRPEDLARALTGCRRMYFAMSVSPTYLEAATTVATVCRALGGLDRLVAMSQLTVSRMTALRVDESSQQRLHWLSEQVLDWSGLPVAHVRPTVFLENPIFTGLAAASIRQDGTLALPLGSGRTSPVAAHDVARVVAALLDEPHRHEGHVYELTGPVSQDLTAIAAEYSRALGRPVPYVDVAPGWWAESVLPTAGLTAHVGQHLVTLARMHRENRFDRHTDTVEQVTGTQAQTVETYVAAHRDEFLPVPAHA</sequence>
<dbReference type="Gene3D" id="3.40.50.720">
    <property type="entry name" value="NAD(P)-binding Rossmann-like Domain"/>
    <property type="match status" value="1"/>
</dbReference>
<reference evidence="2 3" key="1">
    <citation type="submission" date="2010-10" db="EMBL/GenBank/DDBJ databases">
        <title>Complete sequence of Frankia sp. EuI1c.</title>
        <authorList>
            <consortium name="US DOE Joint Genome Institute"/>
            <person name="Lucas S."/>
            <person name="Copeland A."/>
            <person name="Lapidus A."/>
            <person name="Cheng J.-F."/>
            <person name="Bruce D."/>
            <person name="Goodwin L."/>
            <person name="Pitluck S."/>
            <person name="Chertkov O."/>
            <person name="Detter J.C."/>
            <person name="Han C."/>
            <person name="Tapia R."/>
            <person name="Land M."/>
            <person name="Hauser L."/>
            <person name="Jeffries C."/>
            <person name="Kyrpides N."/>
            <person name="Ivanova N."/>
            <person name="Mikhailova N."/>
            <person name="Beauchemin N."/>
            <person name="Sen A."/>
            <person name="Sur S.A."/>
            <person name="Gtari M."/>
            <person name="Wall L."/>
            <person name="Tisa L."/>
            <person name="Woyke T."/>
        </authorList>
    </citation>
    <scope>NUCLEOTIDE SEQUENCE [LARGE SCALE GENOMIC DNA]</scope>
    <source>
        <strain evidence="3">DSM 45817 / CECT 9037 / EuI1c</strain>
    </source>
</reference>
<dbReference type="InterPro" id="IPR051604">
    <property type="entry name" value="Ergot_Alk_Oxidoreductase"/>
</dbReference>
<dbReference type="EMBL" id="CP002299">
    <property type="protein sequence ID" value="ADP80627.1"/>
    <property type="molecule type" value="Genomic_DNA"/>
</dbReference>
<gene>
    <name evidence="2" type="ordered locus">FraEuI1c_2594</name>
</gene>
<keyword evidence="3" id="KW-1185">Reference proteome</keyword>
<feature type="domain" description="NAD(P)-binding" evidence="1">
    <location>
        <begin position="14"/>
        <end position="201"/>
    </location>
</feature>
<protein>
    <submittedName>
        <fullName evidence="2">Hydroxylase</fullName>
    </submittedName>
</protein>